<name>A0A316IC00_9PSEU</name>
<accession>A0A316IC00</accession>
<dbReference type="Proteomes" id="UP000246005">
    <property type="component" value="Unassembled WGS sequence"/>
</dbReference>
<proteinExistence type="predicted"/>
<feature type="region of interest" description="Disordered" evidence="1">
    <location>
        <begin position="56"/>
        <end position="112"/>
    </location>
</feature>
<evidence type="ECO:0000256" key="1">
    <source>
        <dbReference type="SAM" id="MobiDB-lite"/>
    </source>
</evidence>
<organism evidence="2 3">
    <name type="scientific">Lentzea atacamensis</name>
    <dbReference type="NCBI Taxonomy" id="531938"/>
    <lineage>
        <taxon>Bacteria</taxon>
        <taxon>Bacillati</taxon>
        <taxon>Actinomycetota</taxon>
        <taxon>Actinomycetes</taxon>
        <taxon>Pseudonocardiales</taxon>
        <taxon>Pseudonocardiaceae</taxon>
        <taxon>Lentzea</taxon>
    </lineage>
</organism>
<gene>
    <name evidence="2" type="ORF">C8D88_10174</name>
</gene>
<dbReference type="AlphaFoldDB" id="A0A316IC00"/>
<dbReference type="EMBL" id="QGHB01000001">
    <property type="protein sequence ID" value="PWK90066.1"/>
    <property type="molecule type" value="Genomic_DNA"/>
</dbReference>
<reference evidence="2 3" key="1">
    <citation type="submission" date="2018-05" db="EMBL/GenBank/DDBJ databases">
        <title>Genomic Encyclopedia of Type Strains, Phase IV (KMG-IV): sequencing the most valuable type-strain genomes for metagenomic binning, comparative biology and taxonomic classification.</title>
        <authorList>
            <person name="Goeker M."/>
        </authorList>
    </citation>
    <scope>NUCLEOTIDE SEQUENCE [LARGE SCALE GENOMIC DNA]</scope>
    <source>
        <strain evidence="2 3">DSM 45480</strain>
    </source>
</reference>
<feature type="compositionally biased region" description="Pro residues" evidence="1">
    <location>
        <begin position="66"/>
        <end position="90"/>
    </location>
</feature>
<comment type="caution">
    <text evidence="2">The sequence shown here is derived from an EMBL/GenBank/DDBJ whole genome shotgun (WGS) entry which is preliminary data.</text>
</comment>
<evidence type="ECO:0000313" key="3">
    <source>
        <dbReference type="Proteomes" id="UP000246005"/>
    </source>
</evidence>
<sequence>MSVKFRPEALRLSPQALSRAVTTTLQQAVAQSARASAELVQRYPGDQVDIAARVNKMQEDVFGPAPELPQPPPMPPAPQQHRMPPPPPVRPQRHGPSPRVEDDDEGFGSILR</sequence>
<evidence type="ECO:0000313" key="2">
    <source>
        <dbReference type="EMBL" id="PWK90066.1"/>
    </source>
</evidence>
<protein>
    <submittedName>
        <fullName evidence="2">Uncharacterized protein</fullName>
    </submittedName>
</protein>
<dbReference type="RefSeq" id="WP_109628787.1">
    <property type="nucleotide sequence ID" value="NZ_QGHB01000001.1"/>
</dbReference>